<dbReference type="GeneID" id="92034706"/>
<keyword evidence="4" id="KW-1185">Reference proteome</keyword>
<comment type="similarity">
    <text evidence="1 2">Belongs to the BolA/IbaG family.</text>
</comment>
<sequence length="149" mass="16358">MAPSRVALRLTGSLGNQLVSRAAATTASRAAPSYLRTTQSAVRSSPFRRVTWRAYSTEAPPTAASDVEPPDYLSEGELHVFRKIKQELDPVRLEVQDISGGCGSMYALYIESPKFKGLTVIKQHKMVNEILADEIKSWHGVQLRTKAAA</sequence>
<evidence type="ECO:0000313" key="3">
    <source>
        <dbReference type="EMBL" id="KAK7530210.1"/>
    </source>
</evidence>
<dbReference type="Pfam" id="PF01722">
    <property type="entry name" value="BolA"/>
    <property type="match status" value="1"/>
</dbReference>
<evidence type="ECO:0000256" key="2">
    <source>
        <dbReference type="RuleBase" id="RU003860"/>
    </source>
</evidence>
<accession>A0ABR1L6C5</accession>
<proteinExistence type="inferred from homology"/>
<reference evidence="3 4" key="1">
    <citation type="submission" date="2024-04" db="EMBL/GenBank/DDBJ databases">
        <title>Phyllosticta paracitricarpa is synonymous to the EU quarantine fungus P. citricarpa based on phylogenomic analyses.</title>
        <authorList>
            <consortium name="Lawrence Berkeley National Laboratory"/>
            <person name="Van ingen-buijs V.A."/>
            <person name="Van westerhoven A.C."/>
            <person name="Haridas S."/>
            <person name="Skiadas P."/>
            <person name="Martin F."/>
            <person name="Groenewald J.Z."/>
            <person name="Crous P.W."/>
            <person name="Seidl M.F."/>
        </authorList>
    </citation>
    <scope>NUCLEOTIDE SEQUENCE [LARGE SCALE GENOMIC DNA]</scope>
    <source>
        <strain evidence="3 4">CPC 17464</strain>
    </source>
</reference>
<protein>
    <submittedName>
        <fullName evidence="3">Bola protein</fullName>
    </submittedName>
</protein>
<gene>
    <name evidence="3" type="ORF">J3D65DRAFT_640500</name>
</gene>
<dbReference type="Proteomes" id="UP001360953">
    <property type="component" value="Unassembled WGS sequence"/>
</dbReference>
<dbReference type="PANTHER" id="PTHR46188">
    <property type="entry name" value="BOLA-LIKE PROTEIN 3"/>
    <property type="match status" value="1"/>
</dbReference>
<evidence type="ECO:0000313" key="4">
    <source>
        <dbReference type="Proteomes" id="UP001360953"/>
    </source>
</evidence>
<organism evidence="3 4">
    <name type="scientific">Phyllosticta citribraziliensis</name>
    <dbReference type="NCBI Taxonomy" id="989973"/>
    <lineage>
        <taxon>Eukaryota</taxon>
        <taxon>Fungi</taxon>
        <taxon>Dikarya</taxon>
        <taxon>Ascomycota</taxon>
        <taxon>Pezizomycotina</taxon>
        <taxon>Dothideomycetes</taxon>
        <taxon>Dothideomycetes incertae sedis</taxon>
        <taxon>Botryosphaeriales</taxon>
        <taxon>Phyllostictaceae</taxon>
        <taxon>Phyllosticta</taxon>
    </lineage>
</organism>
<dbReference type="RefSeq" id="XP_066650449.1">
    <property type="nucleotide sequence ID" value="XM_066801800.1"/>
</dbReference>
<name>A0ABR1L6C5_9PEZI</name>
<dbReference type="InterPro" id="IPR052275">
    <property type="entry name" value="Mt_Fe-S_assembly_factor"/>
</dbReference>
<dbReference type="PANTHER" id="PTHR46188:SF1">
    <property type="entry name" value="BOLA-LIKE PROTEIN 3"/>
    <property type="match status" value="1"/>
</dbReference>
<dbReference type="InterPro" id="IPR002634">
    <property type="entry name" value="BolA"/>
</dbReference>
<dbReference type="InterPro" id="IPR036065">
    <property type="entry name" value="BolA-like_sf"/>
</dbReference>
<dbReference type="EMBL" id="JBBPEH010000014">
    <property type="protein sequence ID" value="KAK7530210.1"/>
    <property type="molecule type" value="Genomic_DNA"/>
</dbReference>
<dbReference type="Gene3D" id="3.30.300.90">
    <property type="entry name" value="BolA-like"/>
    <property type="match status" value="1"/>
</dbReference>
<comment type="caution">
    <text evidence="3">The sequence shown here is derived from an EMBL/GenBank/DDBJ whole genome shotgun (WGS) entry which is preliminary data.</text>
</comment>
<evidence type="ECO:0000256" key="1">
    <source>
        <dbReference type="ARBA" id="ARBA00005578"/>
    </source>
</evidence>
<dbReference type="SUPFAM" id="SSF82657">
    <property type="entry name" value="BolA-like"/>
    <property type="match status" value="1"/>
</dbReference>